<organism evidence="1 2">
    <name type="scientific">Olea europaea subsp. europaea</name>
    <dbReference type="NCBI Taxonomy" id="158383"/>
    <lineage>
        <taxon>Eukaryota</taxon>
        <taxon>Viridiplantae</taxon>
        <taxon>Streptophyta</taxon>
        <taxon>Embryophyta</taxon>
        <taxon>Tracheophyta</taxon>
        <taxon>Spermatophyta</taxon>
        <taxon>Magnoliopsida</taxon>
        <taxon>eudicotyledons</taxon>
        <taxon>Gunneridae</taxon>
        <taxon>Pentapetalae</taxon>
        <taxon>asterids</taxon>
        <taxon>lamiids</taxon>
        <taxon>Lamiales</taxon>
        <taxon>Oleaceae</taxon>
        <taxon>Oleeae</taxon>
        <taxon>Olea</taxon>
    </lineage>
</organism>
<dbReference type="OrthoDB" id="10374787at2759"/>
<name>A0A8S0RW60_OLEEU</name>
<accession>A0A8S0RW60</accession>
<protein>
    <submittedName>
        <fullName evidence="1">Uncharacterized protein</fullName>
    </submittedName>
</protein>
<evidence type="ECO:0000313" key="2">
    <source>
        <dbReference type="Proteomes" id="UP000594638"/>
    </source>
</evidence>
<comment type="caution">
    <text evidence="1">The sequence shown here is derived from an EMBL/GenBank/DDBJ whole genome shotgun (WGS) entry which is preliminary data.</text>
</comment>
<dbReference type="Proteomes" id="UP000594638">
    <property type="component" value="Unassembled WGS sequence"/>
</dbReference>
<gene>
    <name evidence="1" type="ORF">OLEA9_A104914</name>
</gene>
<dbReference type="EMBL" id="CACTIH010003760">
    <property type="protein sequence ID" value="CAA2984321.1"/>
    <property type="molecule type" value="Genomic_DNA"/>
</dbReference>
<keyword evidence="2" id="KW-1185">Reference proteome</keyword>
<dbReference type="AlphaFoldDB" id="A0A8S0RW60"/>
<dbReference type="Gramene" id="OE9A104914T1">
    <property type="protein sequence ID" value="OE9A104914C1"/>
    <property type="gene ID" value="OE9A104914"/>
</dbReference>
<reference evidence="1 2" key="1">
    <citation type="submission" date="2019-12" db="EMBL/GenBank/DDBJ databases">
        <authorList>
            <person name="Alioto T."/>
            <person name="Alioto T."/>
            <person name="Gomez Garrido J."/>
        </authorList>
    </citation>
    <scope>NUCLEOTIDE SEQUENCE [LARGE SCALE GENOMIC DNA]</scope>
</reference>
<sequence>MQVYIHSSLESKPRFIRSISRGAPPSHTKKGAVDAADYAGWFCVVTSGDFFGFDAVWISDFFYWVHFDALGSWIGCGSVLCWGGLKPLNDRSSHFVPWVCFSFGKKMILPGNFDGAF</sequence>
<proteinExistence type="predicted"/>
<evidence type="ECO:0000313" key="1">
    <source>
        <dbReference type="EMBL" id="CAA2984321.1"/>
    </source>
</evidence>